<accession>A0A7J7ZWV9</accession>
<sequence>MQNAPWLPMNKLSFIPAQLINAPGFQPFFRSRISEYSFCRTECYSVQTRGSGPPATTAFFVRPAVVAQVKSGAGSQLPSLPPYMPVPCLPVLSQNQRRISTLGLGLDHSLGVAGSSSRQAGAITGPHGPGQASQGCLCRNDARGRSSVMS</sequence>
<name>A0A7J7ZWV9_MYOMY</name>
<feature type="region of interest" description="Disordered" evidence="1">
    <location>
        <begin position="117"/>
        <end position="136"/>
    </location>
</feature>
<protein>
    <submittedName>
        <fullName evidence="2">Uncharacterized protein</fullName>
    </submittedName>
</protein>
<dbReference type="Proteomes" id="UP000527355">
    <property type="component" value="Unassembled WGS sequence"/>
</dbReference>
<organism evidence="2 3">
    <name type="scientific">Myotis myotis</name>
    <name type="common">Greater mouse-eared bat</name>
    <name type="synonym">Vespertilio myotis</name>
    <dbReference type="NCBI Taxonomy" id="51298"/>
    <lineage>
        <taxon>Eukaryota</taxon>
        <taxon>Metazoa</taxon>
        <taxon>Chordata</taxon>
        <taxon>Craniata</taxon>
        <taxon>Vertebrata</taxon>
        <taxon>Euteleostomi</taxon>
        <taxon>Mammalia</taxon>
        <taxon>Eutheria</taxon>
        <taxon>Laurasiatheria</taxon>
        <taxon>Chiroptera</taxon>
        <taxon>Yangochiroptera</taxon>
        <taxon>Vespertilionidae</taxon>
        <taxon>Myotis</taxon>
    </lineage>
</organism>
<dbReference type="AlphaFoldDB" id="A0A7J7ZWV9"/>
<proteinExistence type="predicted"/>
<reference evidence="2 3" key="1">
    <citation type="journal article" date="2020" name="Nature">
        <title>Six reference-quality genomes reveal evolution of bat adaptations.</title>
        <authorList>
            <person name="Jebb D."/>
            <person name="Huang Z."/>
            <person name="Pippel M."/>
            <person name="Hughes G.M."/>
            <person name="Lavrichenko K."/>
            <person name="Devanna P."/>
            <person name="Winkler S."/>
            <person name="Jermiin L.S."/>
            <person name="Skirmuntt E.C."/>
            <person name="Katzourakis A."/>
            <person name="Burkitt-Gray L."/>
            <person name="Ray D.A."/>
            <person name="Sullivan K.A.M."/>
            <person name="Roscito J.G."/>
            <person name="Kirilenko B.M."/>
            <person name="Davalos L.M."/>
            <person name="Corthals A.P."/>
            <person name="Power M.L."/>
            <person name="Jones G."/>
            <person name="Ransome R.D."/>
            <person name="Dechmann D.K.N."/>
            <person name="Locatelli A.G."/>
            <person name="Puechmaille S.J."/>
            <person name="Fedrigo O."/>
            <person name="Jarvis E.D."/>
            <person name="Hiller M."/>
            <person name="Vernes S.C."/>
            <person name="Myers E.W."/>
            <person name="Teeling E.C."/>
        </authorList>
    </citation>
    <scope>NUCLEOTIDE SEQUENCE [LARGE SCALE GENOMIC DNA]</scope>
    <source>
        <strain evidence="2">MMyoMyo1</strain>
        <tissue evidence="2">Flight muscle</tissue>
    </source>
</reference>
<keyword evidence="3" id="KW-1185">Reference proteome</keyword>
<gene>
    <name evidence="2" type="ORF">mMyoMyo1_009700</name>
</gene>
<dbReference type="EMBL" id="JABWUV010000002">
    <property type="protein sequence ID" value="KAF6378797.1"/>
    <property type="molecule type" value="Genomic_DNA"/>
</dbReference>
<evidence type="ECO:0000313" key="3">
    <source>
        <dbReference type="Proteomes" id="UP000527355"/>
    </source>
</evidence>
<comment type="caution">
    <text evidence="2">The sequence shown here is derived from an EMBL/GenBank/DDBJ whole genome shotgun (WGS) entry which is preliminary data.</text>
</comment>
<evidence type="ECO:0000313" key="2">
    <source>
        <dbReference type="EMBL" id="KAF6378797.1"/>
    </source>
</evidence>
<evidence type="ECO:0000256" key="1">
    <source>
        <dbReference type="SAM" id="MobiDB-lite"/>
    </source>
</evidence>